<dbReference type="Gene3D" id="3.30.1360.20">
    <property type="entry name" value="Transcriptional coactivator/pterin dehydratase"/>
    <property type="match status" value="1"/>
</dbReference>
<evidence type="ECO:0000256" key="5">
    <source>
        <dbReference type="ARBA" id="ARBA00030497"/>
    </source>
</evidence>
<dbReference type="GO" id="GO:0006729">
    <property type="term" value="P:tetrahydrobiopterin biosynthetic process"/>
    <property type="evidence" value="ECO:0007669"/>
    <property type="project" value="InterPro"/>
</dbReference>
<proteinExistence type="evidence at transcript level"/>
<dbReference type="SUPFAM" id="SSF55248">
    <property type="entry name" value="PCD-like"/>
    <property type="match status" value="1"/>
</dbReference>
<accession>D5ADK1</accession>
<protein>
    <recommendedName>
        <fullName evidence="3">4a-hydroxytetrahydrobiopterin dehydratase</fullName>
        <ecNumber evidence="3">4.2.1.96</ecNumber>
    </recommendedName>
    <alternativeName>
        <fullName evidence="5">4-alpha-hydroxy-tetrahydropterin dehydratase</fullName>
    </alternativeName>
</protein>
<evidence type="ECO:0000313" key="6">
    <source>
        <dbReference type="EMBL" id="ADE77620.1"/>
    </source>
</evidence>
<dbReference type="AlphaFoldDB" id="D5ADK1"/>
<dbReference type="CDD" id="cd00913">
    <property type="entry name" value="PCD_DCoH_subfamily_a"/>
    <property type="match status" value="1"/>
</dbReference>
<comment type="similarity">
    <text evidence="2">Belongs to the pterin-4-alpha-carbinolamine dehydratase family.</text>
</comment>
<sequence length="135" mass="14913">MYASTSSSSSEMELANKKCGQCDSKDIGAMSEQTANELLQQIPGWSILNDDGKPKLHRSWKAKSFKKGLELFQCVSDIAEAEGHHPDLHLVRWNNVSLDIWTHSIGGLSENDFILAAKISAVDLEPFLRKKAAAK</sequence>
<evidence type="ECO:0000256" key="4">
    <source>
        <dbReference type="ARBA" id="ARBA00023239"/>
    </source>
</evidence>
<name>D5ADK1_PICSI</name>
<dbReference type="InterPro" id="IPR001533">
    <property type="entry name" value="Pterin_deHydtase"/>
</dbReference>
<dbReference type="PANTHER" id="PTHR12599:SF0">
    <property type="entry name" value="PTERIN-4-ALPHA-CARBINOLAMINE DEHYDRATASE"/>
    <property type="match status" value="1"/>
</dbReference>
<keyword evidence="4" id="KW-0456">Lyase</keyword>
<dbReference type="GO" id="GO:0008124">
    <property type="term" value="F:4-alpha-hydroxytetrahydrobiopterin dehydratase activity"/>
    <property type="evidence" value="ECO:0007669"/>
    <property type="project" value="UniProtKB-EC"/>
</dbReference>
<dbReference type="GO" id="GO:0005739">
    <property type="term" value="C:mitochondrion"/>
    <property type="evidence" value="ECO:0007669"/>
    <property type="project" value="TreeGrafter"/>
</dbReference>
<organism evidence="6">
    <name type="scientific">Picea sitchensis</name>
    <name type="common">Sitka spruce</name>
    <name type="synonym">Pinus sitchensis</name>
    <dbReference type="NCBI Taxonomy" id="3332"/>
    <lineage>
        <taxon>Eukaryota</taxon>
        <taxon>Viridiplantae</taxon>
        <taxon>Streptophyta</taxon>
        <taxon>Embryophyta</taxon>
        <taxon>Tracheophyta</taxon>
        <taxon>Spermatophyta</taxon>
        <taxon>Pinopsida</taxon>
        <taxon>Pinidae</taxon>
        <taxon>Conifers I</taxon>
        <taxon>Pinales</taxon>
        <taxon>Pinaceae</taxon>
        <taxon>Picea</taxon>
    </lineage>
</organism>
<comment type="catalytic activity">
    <reaction evidence="1">
        <text>(4aS,6R)-4a-hydroxy-L-erythro-5,6,7,8-tetrahydrobiopterin = (6R)-L-erythro-6,7-dihydrobiopterin + H2O</text>
        <dbReference type="Rhea" id="RHEA:11920"/>
        <dbReference type="ChEBI" id="CHEBI:15377"/>
        <dbReference type="ChEBI" id="CHEBI:15642"/>
        <dbReference type="ChEBI" id="CHEBI:43120"/>
        <dbReference type="EC" id="4.2.1.96"/>
    </reaction>
</comment>
<dbReference type="PANTHER" id="PTHR12599">
    <property type="entry name" value="PTERIN-4-ALPHA-CARBINOLAMINE DEHYDRATASE"/>
    <property type="match status" value="1"/>
</dbReference>
<evidence type="ECO:0000256" key="1">
    <source>
        <dbReference type="ARBA" id="ARBA00001554"/>
    </source>
</evidence>
<dbReference type="EC" id="4.2.1.96" evidence="3"/>
<evidence type="ECO:0000256" key="3">
    <source>
        <dbReference type="ARBA" id="ARBA00013252"/>
    </source>
</evidence>
<dbReference type="EMBL" id="BT124366">
    <property type="protein sequence ID" value="ADE77620.1"/>
    <property type="molecule type" value="mRNA"/>
</dbReference>
<dbReference type="Pfam" id="PF01329">
    <property type="entry name" value="Pterin_4a"/>
    <property type="match status" value="1"/>
</dbReference>
<reference evidence="6" key="1">
    <citation type="submission" date="2010-04" db="EMBL/GenBank/DDBJ databases">
        <authorList>
            <person name="Reid K.E."/>
            <person name="Liao N."/>
            <person name="Chan S."/>
            <person name="Docking R."/>
            <person name="Taylor G."/>
            <person name="Moore R."/>
            <person name="Mayo M."/>
            <person name="Munro S."/>
            <person name="King J."/>
            <person name="Yanchuk A."/>
            <person name="Holt R."/>
            <person name="Jones S."/>
            <person name="Marra M."/>
            <person name="Ritland C.E."/>
            <person name="Ritland K."/>
            <person name="Bohlmann J."/>
        </authorList>
    </citation>
    <scope>NUCLEOTIDE SEQUENCE</scope>
    <source>
        <tissue evidence="6">Bud</tissue>
    </source>
</reference>
<dbReference type="InterPro" id="IPR036428">
    <property type="entry name" value="PCD_sf"/>
</dbReference>
<evidence type="ECO:0000256" key="2">
    <source>
        <dbReference type="ARBA" id="ARBA00006472"/>
    </source>
</evidence>